<reference evidence="2" key="1">
    <citation type="submission" date="2023-10" db="EMBL/GenBank/DDBJ databases">
        <authorList>
            <person name="Chen Y."/>
            <person name="Shah S."/>
            <person name="Dougan E. K."/>
            <person name="Thang M."/>
            <person name="Chan C."/>
        </authorList>
    </citation>
    <scope>NUCLEOTIDE SEQUENCE [LARGE SCALE GENOMIC DNA]</scope>
</reference>
<organism evidence="2 3">
    <name type="scientific">Prorocentrum cordatum</name>
    <dbReference type="NCBI Taxonomy" id="2364126"/>
    <lineage>
        <taxon>Eukaryota</taxon>
        <taxon>Sar</taxon>
        <taxon>Alveolata</taxon>
        <taxon>Dinophyceae</taxon>
        <taxon>Prorocentrales</taxon>
        <taxon>Prorocentraceae</taxon>
        <taxon>Prorocentrum</taxon>
    </lineage>
</organism>
<sequence length="370" mass="40385">MPSGHGHDGPWRRAQASRAGARPDAISYDVGRPSVSRFELDADVLQWAVVNNDASGVAYWRRHPLVWRDPLAPEILHQFLANVCRFAAEYGHWDIAHLIISEIKKAPPMTVEDLISYKRRPARARRTRSGSGQWGDQWCNNVIRYYSKGGDGKGSGRDNRACGERLVNVGNLSYDVDWCILQDHLKQAGTVEYCRVTTEDGTVDGRSMGLLWTLVFSFLEPLRPQLSSAQVSKLLFVVLALSARPEPDVAAELAGSALPDAPQPEDEEIEDSEQLQRALACLSSGIGDGPAAAASAAFALDDLDDVPGPLADVTVDPRVAHLPLFEHAFSEVLEHLEDSGCLAGEDEEKKENTSDQEDFFLGGLGEASGV</sequence>
<evidence type="ECO:0000313" key="3">
    <source>
        <dbReference type="Proteomes" id="UP001189429"/>
    </source>
</evidence>
<feature type="compositionally biased region" description="Basic and acidic residues" evidence="1">
    <location>
        <begin position="1"/>
        <end position="11"/>
    </location>
</feature>
<evidence type="ECO:0000313" key="2">
    <source>
        <dbReference type="EMBL" id="CAK0824585.1"/>
    </source>
</evidence>
<name>A0ABN9RYV0_9DINO</name>
<feature type="region of interest" description="Disordered" evidence="1">
    <location>
        <begin position="340"/>
        <end position="370"/>
    </location>
</feature>
<dbReference type="InterPro" id="IPR035979">
    <property type="entry name" value="RBD_domain_sf"/>
</dbReference>
<accession>A0ABN9RYV0</accession>
<keyword evidence="3" id="KW-1185">Reference proteome</keyword>
<proteinExistence type="predicted"/>
<evidence type="ECO:0000256" key="1">
    <source>
        <dbReference type="SAM" id="MobiDB-lite"/>
    </source>
</evidence>
<dbReference type="EMBL" id="CAUYUJ010008668">
    <property type="protein sequence ID" value="CAK0824585.1"/>
    <property type="molecule type" value="Genomic_DNA"/>
</dbReference>
<dbReference type="Proteomes" id="UP001189429">
    <property type="component" value="Unassembled WGS sequence"/>
</dbReference>
<feature type="region of interest" description="Disordered" evidence="1">
    <location>
        <begin position="1"/>
        <end position="22"/>
    </location>
</feature>
<dbReference type="Gene3D" id="3.30.70.330">
    <property type="match status" value="1"/>
</dbReference>
<dbReference type="InterPro" id="IPR012677">
    <property type="entry name" value="Nucleotide-bd_a/b_plait_sf"/>
</dbReference>
<protein>
    <submittedName>
        <fullName evidence="2">Uncharacterized protein</fullName>
    </submittedName>
</protein>
<dbReference type="SUPFAM" id="SSF54928">
    <property type="entry name" value="RNA-binding domain, RBD"/>
    <property type="match status" value="1"/>
</dbReference>
<gene>
    <name evidence="2" type="ORF">PCOR1329_LOCUS24961</name>
</gene>
<comment type="caution">
    <text evidence="2">The sequence shown here is derived from an EMBL/GenBank/DDBJ whole genome shotgun (WGS) entry which is preliminary data.</text>
</comment>